<dbReference type="PROSITE" id="PS50222">
    <property type="entry name" value="EF_HAND_2"/>
    <property type="match status" value="1"/>
</dbReference>
<dbReference type="EMBL" id="CAJZBQ010000058">
    <property type="protein sequence ID" value="CAG9334521.1"/>
    <property type="molecule type" value="Genomic_DNA"/>
</dbReference>
<dbReference type="InterPro" id="IPR011992">
    <property type="entry name" value="EF-hand-dom_pair"/>
</dbReference>
<dbReference type="AlphaFoldDB" id="A0AAU9K7R7"/>
<reference evidence="3" key="1">
    <citation type="submission" date="2021-09" db="EMBL/GenBank/DDBJ databases">
        <authorList>
            <consortium name="AG Swart"/>
            <person name="Singh M."/>
            <person name="Singh A."/>
            <person name="Seah K."/>
            <person name="Emmerich C."/>
        </authorList>
    </citation>
    <scope>NUCLEOTIDE SEQUENCE</scope>
    <source>
        <strain evidence="3">ATCC30299</strain>
    </source>
</reference>
<dbReference type="PANTHER" id="PTHR47026:SF2">
    <property type="entry name" value="FLAGELLAR ASSOCIATED PROTEIN"/>
    <property type="match status" value="1"/>
</dbReference>
<evidence type="ECO:0000256" key="1">
    <source>
        <dbReference type="SAM" id="Coils"/>
    </source>
</evidence>
<feature type="domain" description="EF-hand" evidence="2">
    <location>
        <begin position="86"/>
        <end position="121"/>
    </location>
</feature>
<feature type="coiled-coil region" evidence="1">
    <location>
        <begin position="287"/>
        <end position="325"/>
    </location>
</feature>
<comment type="caution">
    <text evidence="3">The sequence shown here is derived from an EMBL/GenBank/DDBJ whole genome shotgun (WGS) entry which is preliminary data.</text>
</comment>
<dbReference type="PANTHER" id="PTHR47026">
    <property type="entry name" value="PIGMENTOSA GTPASE REGULATOR-LIKE PROTEIN, PUTATIVE-RELATED"/>
    <property type="match status" value="1"/>
</dbReference>
<organism evidence="3 4">
    <name type="scientific">Blepharisma stoltei</name>
    <dbReference type="NCBI Taxonomy" id="1481888"/>
    <lineage>
        <taxon>Eukaryota</taxon>
        <taxon>Sar</taxon>
        <taxon>Alveolata</taxon>
        <taxon>Ciliophora</taxon>
        <taxon>Postciliodesmatophora</taxon>
        <taxon>Heterotrichea</taxon>
        <taxon>Heterotrichida</taxon>
        <taxon>Blepharismidae</taxon>
        <taxon>Blepharisma</taxon>
    </lineage>
</organism>
<accession>A0AAU9K7R7</accession>
<evidence type="ECO:0000313" key="3">
    <source>
        <dbReference type="EMBL" id="CAG9334521.1"/>
    </source>
</evidence>
<keyword evidence="4" id="KW-1185">Reference proteome</keyword>
<protein>
    <recommendedName>
        <fullName evidence="2">EF-hand domain-containing protein</fullName>
    </recommendedName>
</protein>
<dbReference type="GO" id="GO:0005509">
    <property type="term" value="F:calcium ion binding"/>
    <property type="evidence" value="ECO:0007669"/>
    <property type="project" value="InterPro"/>
</dbReference>
<name>A0AAU9K7R7_9CILI</name>
<dbReference type="Proteomes" id="UP001162131">
    <property type="component" value="Unassembled WGS sequence"/>
</dbReference>
<dbReference type="InterPro" id="IPR002048">
    <property type="entry name" value="EF_hand_dom"/>
</dbReference>
<gene>
    <name evidence="3" type="ORF">BSTOLATCC_MIC61133</name>
</gene>
<evidence type="ECO:0000313" key="4">
    <source>
        <dbReference type="Proteomes" id="UP001162131"/>
    </source>
</evidence>
<keyword evidence="1" id="KW-0175">Coiled coil</keyword>
<evidence type="ECO:0000259" key="2">
    <source>
        <dbReference type="PROSITE" id="PS50222"/>
    </source>
</evidence>
<proteinExistence type="predicted"/>
<sequence>MLKTRFLDETSSKRITTARTNFSTSVSAQQKAKVLSEAKPLLDAHLKCKELWETLQVADFKKDGNLNDAALTILVDRQSKNLSDLLLVHNVEELLDVLDEDEDGFINEDEQILMFSIIKERMQLIADELMNIHEYGLYRDMMKSVRLLEADILNYQNILRQRTHQKELSIYQEIGIQKEEEFAQDWDRIFRDFEIKCQKNMEALKQQHTQEMEELNIRMQKDVEFVKVKPKSILRELQTREKLVAINERYAEAHQIRTELETLEIEEQNRVENKILSEQDKKRKKLLKEQEKEVQFALMKNTAALNKLKIKMQNAKTRLDKEIRLHIHDITKNQNLSSRLALKVGETRDELRRIKNKSRKMQEFLKENKRALSRRRSLEVHTAPAFHPSQSTVSRTTLNRMSPSKMGSMVSVKSESVLKHTLRNITKFNIKSDVAGSERPVNVIPEFMSSTSLASKTRKLLKQSKKEKDSLPALTILYNDKLERIINE</sequence>
<dbReference type="SUPFAM" id="SSF47473">
    <property type="entry name" value="EF-hand"/>
    <property type="match status" value="1"/>
</dbReference>